<proteinExistence type="predicted"/>
<sequence length="106" mass="12097">MKKFIVKGAILFLSISICIFLFISLKNRQNTNNTFYIVYQSPAKGRKTSSFKLFKYGKDYGIAFENRDSLGLKTIQGLISMKEFEKINKISTDSLGVLLFSQILKP</sequence>
<evidence type="ECO:0000313" key="3">
    <source>
        <dbReference type="Proteomes" id="UP000198337"/>
    </source>
</evidence>
<keyword evidence="1" id="KW-0472">Membrane</keyword>
<dbReference type="EMBL" id="FZNV01000001">
    <property type="protein sequence ID" value="SNR27007.1"/>
    <property type="molecule type" value="Genomic_DNA"/>
</dbReference>
<dbReference type="RefSeq" id="WP_089258893.1">
    <property type="nucleotide sequence ID" value="NZ_FZNV01000001.1"/>
</dbReference>
<comment type="caution">
    <text evidence="2">The sequence shown here is derived from an EMBL/GenBank/DDBJ whole genome shotgun (WGS) entry which is preliminary data.</text>
</comment>
<reference evidence="2 3" key="1">
    <citation type="submission" date="2017-06" db="EMBL/GenBank/DDBJ databases">
        <authorList>
            <person name="Varghese N."/>
            <person name="Submissions S."/>
        </authorList>
    </citation>
    <scope>NUCLEOTIDE SEQUENCE [LARGE SCALE GENOMIC DNA]</scope>
    <source>
        <strain evidence="2 3">DSM 19840</strain>
    </source>
</reference>
<dbReference type="Proteomes" id="UP000198337">
    <property type="component" value="Unassembled WGS sequence"/>
</dbReference>
<accession>A0ABY1SD35</accession>
<keyword evidence="3" id="KW-1185">Reference proteome</keyword>
<keyword evidence="1" id="KW-1133">Transmembrane helix</keyword>
<protein>
    <submittedName>
        <fullName evidence="2">Uncharacterized protein</fullName>
    </submittedName>
</protein>
<evidence type="ECO:0000256" key="1">
    <source>
        <dbReference type="SAM" id="Phobius"/>
    </source>
</evidence>
<name>A0ABY1SD35_9FLAO</name>
<feature type="transmembrane region" description="Helical" evidence="1">
    <location>
        <begin position="6"/>
        <end position="25"/>
    </location>
</feature>
<evidence type="ECO:0000313" key="2">
    <source>
        <dbReference type="EMBL" id="SNR27007.1"/>
    </source>
</evidence>
<gene>
    <name evidence="2" type="ORF">SAMN04488009_0582</name>
</gene>
<organism evidence="2 3">
    <name type="scientific">Maribacter sedimenticola</name>
    <dbReference type="NCBI Taxonomy" id="228956"/>
    <lineage>
        <taxon>Bacteria</taxon>
        <taxon>Pseudomonadati</taxon>
        <taxon>Bacteroidota</taxon>
        <taxon>Flavobacteriia</taxon>
        <taxon>Flavobacteriales</taxon>
        <taxon>Flavobacteriaceae</taxon>
        <taxon>Maribacter</taxon>
    </lineage>
</organism>
<keyword evidence="1" id="KW-0812">Transmembrane</keyword>